<keyword evidence="7" id="KW-1185">Reference proteome</keyword>
<dbReference type="Pfam" id="PF13023">
    <property type="entry name" value="HD_3"/>
    <property type="match status" value="1"/>
</dbReference>
<evidence type="ECO:0000256" key="1">
    <source>
        <dbReference type="ARBA" id="ARBA00022723"/>
    </source>
</evidence>
<evidence type="ECO:0000313" key="6">
    <source>
        <dbReference type="EMBL" id="CAK9007409.1"/>
    </source>
</evidence>
<organism evidence="5 7">
    <name type="scientific">Durusdinium trenchii</name>
    <dbReference type="NCBI Taxonomy" id="1381693"/>
    <lineage>
        <taxon>Eukaryota</taxon>
        <taxon>Sar</taxon>
        <taxon>Alveolata</taxon>
        <taxon>Dinophyceae</taxon>
        <taxon>Suessiales</taxon>
        <taxon>Symbiodiniaceae</taxon>
        <taxon>Durusdinium</taxon>
    </lineage>
</organism>
<gene>
    <name evidence="5" type="ORF">SCF082_LOCUS9429</name>
    <name evidence="6" type="ORF">SCF082_LOCUS9445</name>
</gene>
<dbReference type="InterPro" id="IPR006674">
    <property type="entry name" value="HD_domain"/>
</dbReference>
<proteinExistence type="predicted"/>
<name>A0ABP0IZ81_9DINO</name>
<evidence type="ECO:0000256" key="3">
    <source>
        <dbReference type="SAM" id="MobiDB-lite"/>
    </source>
</evidence>
<dbReference type="InterPro" id="IPR039356">
    <property type="entry name" value="YfbR/HDDC2"/>
</dbReference>
<dbReference type="PANTHER" id="PTHR11845">
    <property type="entry name" value="5'-DEOXYNUCLEOTIDASE HDDC2"/>
    <property type="match status" value="1"/>
</dbReference>
<accession>A0ABP0IZ81</accession>
<evidence type="ECO:0000313" key="7">
    <source>
        <dbReference type="Proteomes" id="UP001642464"/>
    </source>
</evidence>
<protein>
    <submittedName>
        <fullName evidence="5">5'-deoxynucleotidase HDDC2 (HD domain-containing protein 2 homolog)</fullName>
    </submittedName>
</protein>
<comment type="caution">
    <text evidence="5">The sequence shown here is derived from an EMBL/GenBank/DDBJ whole genome shotgun (WGS) entry which is preliminary data.</text>
</comment>
<evidence type="ECO:0000313" key="5">
    <source>
        <dbReference type="EMBL" id="CAK9007370.1"/>
    </source>
</evidence>
<dbReference type="PANTHER" id="PTHR11845:SF13">
    <property type="entry name" value="5'-DEOXYNUCLEOTIDASE HDDC2"/>
    <property type="match status" value="1"/>
</dbReference>
<feature type="region of interest" description="Disordered" evidence="3">
    <location>
        <begin position="182"/>
        <end position="202"/>
    </location>
</feature>
<feature type="domain" description="HD" evidence="4">
    <location>
        <begin position="26"/>
        <end position="181"/>
    </location>
</feature>
<dbReference type="Proteomes" id="UP001642464">
    <property type="component" value="Unassembled WGS sequence"/>
</dbReference>
<dbReference type="EMBL" id="CAXAMM010005469">
    <property type="protein sequence ID" value="CAK9007370.1"/>
    <property type="molecule type" value="Genomic_DNA"/>
</dbReference>
<keyword evidence="2" id="KW-0378">Hydrolase</keyword>
<keyword evidence="1" id="KW-0479">Metal-binding</keyword>
<evidence type="ECO:0000256" key="2">
    <source>
        <dbReference type="ARBA" id="ARBA00022801"/>
    </source>
</evidence>
<dbReference type="SUPFAM" id="SSF109604">
    <property type="entry name" value="HD-domain/PDEase-like"/>
    <property type="match status" value="1"/>
</dbReference>
<dbReference type="Gene3D" id="1.10.3210.10">
    <property type="entry name" value="Hypothetical protein af1432"/>
    <property type="match status" value="1"/>
</dbReference>
<reference evidence="5 7" key="1">
    <citation type="submission" date="2024-02" db="EMBL/GenBank/DDBJ databases">
        <authorList>
            <person name="Chen Y."/>
            <person name="Shah S."/>
            <person name="Dougan E. K."/>
            <person name="Thang M."/>
            <person name="Chan C."/>
        </authorList>
    </citation>
    <scope>NUCLEOTIDE SEQUENCE [LARGE SCALE GENOMIC DNA]</scope>
</reference>
<evidence type="ECO:0000259" key="4">
    <source>
        <dbReference type="Pfam" id="PF13023"/>
    </source>
</evidence>
<dbReference type="EMBL" id="CAXAMM010005480">
    <property type="protein sequence ID" value="CAK9007409.1"/>
    <property type="molecule type" value="Genomic_DNA"/>
</dbReference>
<sequence>METKPKRAKTEAANSTDALSFVSDICGTLKKLKRTGWVMRKVPLPESDSDHMHRCAMCAMLLTQPPDPRDDYSGAERFHPDKVDKVRLLRMTVTHDLCEALAGDITPYCNADLVASKHQKEDQAMQAIRKVVGDPLGSELYELWKEYEELETVEAIYCKDIDKFEMVVQAFEYEKEHLKPASEVGNADPHRNSVPSDPESALPTVCEEPLRRFFISTNSAMKTPLFRRLDRELRERREVMLKERGWAATADEQQKDLQSP</sequence>